<evidence type="ECO:0000256" key="2">
    <source>
        <dbReference type="ARBA" id="ARBA00023012"/>
    </source>
</evidence>
<protein>
    <submittedName>
        <fullName evidence="10">Two-component system, OmpR family, response regulator</fullName>
    </submittedName>
</protein>
<evidence type="ECO:0000259" key="9">
    <source>
        <dbReference type="PROSITE" id="PS51755"/>
    </source>
</evidence>
<dbReference type="GO" id="GO:0032993">
    <property type="term" value="C:protein-DNA complex"/>
    <property type="evidence" value="ECO:0007669"/>
    <property type="project" value="TreeGrafter"/>
</dbReference>
<organism evidence="10 11">
    <name type="scientific">Caenispirillum bisanense</name>
    <dbReference type="NCBI Taxonomy" id="414052"/>
    <lineage>
        <taxon>Bacteria</taxon>
        <taxon>Pseudomonadati</taxon>
        <taxon>Pseudomonadota</taxon>
        <taxon>Alphaproteobacteria</taxon>
        <taxon>Rhodospirillales</taxon>
        <taxon>Novispirillaceae</taxon>
        <taxon>Caenispirillum</taxon>
    </lineage>
</organism>
<dbReference type="GO" id="GO:0006355">
    <property type="term" value="P:regulation of DNA-templated transcription"/>
    <property type="evidence" value="ECO:0007669"/>
    <property type="project" value="InterPro"/>
</dbReference>
<name>A0A286G105_9PROT</name>
<evidence type="ECO:0000256" key="1">
    <source>
        <dbReference type="ARBA" id="ARBA00022553"/>
    </source>
</evidence>
<dbReference type="InterPro" id="IPR036388">
    <property type="entry name" value="WH-like_DNA-bd_sf"/>
</dbReference>
<keyword evidence="11" id="KW-1185">Reference proteome</keyword>
<dbReference type="SUPFAM" id="SSF52172">
    <property type="entry name" value="CheY-like"/>
    <property type="match status" value="1"/>
</dbReference>
<dbReference type="GO" id="GO:0000156">
    <property type="term" value="F:phosphorelay response regulator activity"/>
    <property type="evidence" value="ECO:0007669"/>
    <property type="project" value="TreeGrafter"/>
</dbReference>
<reference evidence="10 11" key="1">
    <citation type="submission" date="2017-09" db="EMBL/GenBank/DDBJ databases">
        <authorList>
            <person name="Ehlers B."/>
            <person name="Leendertz F.H."/>
        </authorList>
    </citation>
    <scope>NUCLEOTIDE SEQUENCE [LARGE SCALE GENOMIC DNA]</scope>
    <source>
        <strain evidence="10 11">USBA 140</strain>
    </source>
</reference>
<dbReference type="GO" id="GO:0000976">
    <property type="term" value="F:transcription cis-regulatory region binding"/>
    <property type="evidence" value="ECO:0007669"/>
    <property type="project" value="TreeGrafter"/>
</dbReference>
<dbReference type="InterPro" id="IPR001789">
    <property type="entry name" value="Sig_transdc_resp-reg_receiver"/>
</dbReference>
<evidence type="ECO:0000256" key="7">
    <source>
        <dbReference type="PROSITE-ProRule" id="PRU01091"/>
    </source>
</evidence>
<dbReference type="SMART" id="SM00862">
    <property type="entry name" value="Trans_reg_C"/>
    <property type="match status" value="1"/>
</dbReference>
<proteinExistence type="predicted"/>
<dbReference type="Gene3D" id="1.10.10.10">
    <property type="entry name" value="Winged helix-like DNA-binding domain superfamily/Winged helix DNA-binding domain"/>
    <property type="match status" value="1"/>
</dbReference>
<keyword evidence="5" id="KW-0804">Transcription</keyword>
<dbReference type="PANTHER" id="PTHR48111">
    <property type="entry name" value="REGULATOR OF RPOS"/>
    <property type="match status" value="1"/>
</dbReference>
<dbReference type="Proteomes" id="UP000219621">
    <property type="component" value="Unassembled WGS sequence"/>
</dbReference>
<evidence type="ECO:0000256" key="4">
    <source>
        <dbReference type="ARBA" id="ARBA00023125"/>
    </source>
</evidence>
<feature type="modified residue" description="4-aspartylphosphate" evidence="6">
    <location>
        <position position="51"/>
    </location>
</feature>
<dbReference type="InterPro" id="IPR001867">
    <property type="entry name" value="OmpR/PhoB-type_DNA-bd"/>
</dbReference>
<dbReference type="Gene3D" id="6.10.250.690">
    <property type="match status" value="1"/>
</dbReference>
<feature type="domain" description="OmpR/PhoB-type" evidence="9">
    <location>
        <begin position="124"/>
        <end position="218"/>
    </location>
</feature>
<dbReference type="SMART" id="SM00448">
    <property type="entry name" value="REC"/>
    <property type="match status" value="1"/>
</dbReference>
<dbReference type="OrthoDB" id="9802426at2"/>
<dbReference type="GO" id="GO:0005829">
    <property type="term" value="C:cytosol"/>
    <property type="evidence" value="ECO:0007669"/>
    <property type="project" value="TreeGrafter"/>
</dbReference>
<feature type="domain" description="Response regulatory" evidence="8">
    <location>
        <begin position="2"/>
        <end position="116"/>
    </location>
</feature>
<dbReference type="PANTHER" id="PTHR48111:SF37">
    <property type="entry name" value="RESPONSE REGULATOR PROTEIN CARR"/>
    <property type="match status" value="1"/>
</dbReference>
<dbReference type="RefSeq" id="WP_097277073.1">
    <property type="nucleotide sequence ID" value="NZ_OCNJ01000001.1"/>
</dbReference>
<evidence type="ECO:0000313" key="11">
    <source>
        <dbReference type="Proteomes" id="UP000219621"/>
    </source>
</evidence>
<dbReference type="InterPro" id="IPR039420">
    <property type="entry name" value="WalR-like"/>
</dbReference>
<dbReference type="EMBL" id="OCNJ01000001">
    <property type="protein sequence ID" value="SOD89227.1"/>
    <property type="molecule type" value="Genomic_DNA"/>
</dbReference>
<feature type="DNA-binding region" description="OmpR/PhoB-type" evidence="7">
    <location>
        <begin position="124"/>
        <end position="218"/>
    </location>
</feature>
<evidence type="ECO:0000259" key="8">
    <source>
        <dbReference type="PROSITE" id="PS50110"/>
    </source>
</evidence>
<accession>A0A286G105</accession>
<dbReference type="PROSITE" id="PS51755">
    <property type="entry name" value="OMPR_PHOB"/>
    <property type="match status" value="1"/>
</dbReference>
<dbReference type="Pfam" id="PF00486">
    <property type="entry name" value="Trans_reg_C"/>
    <property type="match status" value="1"/>
</dbReference>
<gene>
    <name evidence="10" type="ORF">SAMN05421508_101155</name>
</gene>
<keyword evidence="1 6" id="KW-0597">Phosphoprotein</keyword>
<dbReference type="CDD" id="cd00383">
    <property type="entry name" value="trans_reg_C"/>
    <property type="match status" value="1"/>
</dbReference>
<keyword evidence="2" id="KW-0902">Two-component regulatory system</keyword>
<evidence type="ECO:0000256" key="3">
    <source>
        <dbReference type="ARBA" id="ARBA00023015"/>
    </source>
</evidence>
<sequence>MRILVVEDEAFLRAQLEQTLRGAGFVVEGCDDGWLAEKLGLTETWDAVVLDLGLPGHDGISVLKRWREEGIAVPVLILTARSRFSEKMAGFAAGADDYLTKPFEAEEVVVRLRALIRRAAGHASSTLSCGPVVLDTAGGRVTANGQPLHLTAQEFRILSYMMHHQGRVISRSTLMAHVYDHAVNRESNVVDVLLSRIRRKLPVNIIQTVRGQGYRLALPNA</sequence>
<dbReference type="Gene3D" id="3.40.50.2300">
    <property type="match status" value="1"/>
</dbReference>
<dbReference type="InterPro" id="IPR011006">
    <property type="entry name" value="CheY-like_superfamily"/>
</dbReference>
<evidence type="ECO:0000256" key="6">
    <source>
        <dbReference type="PROSITE-ProRule" id="PRU00169"/>
    </source>
</evidence>
<dbReference type="Pfam" id="PF00072">
    <property type="entry name" value="Response_reg"/>
    <property type="match status" value="1"/>
</dbReference>
<keyword evidence="3" id="KW-0805">Transcription regulation</keyword>
<dbReference type="FunFam" id="3.40.50.2300:FF:000002">
    <property type="entry name" value="DNA-binding response regulator PhoP"/>
    <property type="match status" value="1"/>
</dbReference>
<evidence type="ECO:0000256" key="5">
    <source>
        <dbReference type="ARBA" id="ARBA00023163"/>
    </source>
</evidence>
<dbReference type="PROSITE" id="PS50110">
    <property type="entry name" value="RESPONSE_REGULATORY"/>
    <property type="match status" value="1"/>
</dbReference>
<keyword evidence="4 7" id="KW-0238">DNA-binding</keyword>
<dbReference type="AlphaFoldDB" id="A0A286G105"/>
<evidence type="ECO:0000313" key="10">
    <source>
        <dbReference type="EMBL" id="SOD89227.1"/>
    </source>
</evidence>